<evidence type="ECO:0000256" key="1">
    <source>
        <dbReference type="ARBA" id="ARBA00010982"/>
    </source>
</evidence>
<dbReference type="Pfam" id="PF00108">
    <property type="entry name" value="Thiolase_N"/>
    <property type="match status" value="1"/>
</dbReference>
<gene>
    <name evidence="10" type="primary">LOC100213581</name>
</gene>
<dbReference type="Proteomes" id="UP001652625">
    <property type="component" value="Chromosome 03"/>
</dbReference>
<dbReference type="NCBIfam" id="TIGR01930">
    <property type="entry name" value="AcCoA-C-Actrans"/>
    <property type="match status" value="1"/>
</dbReference>
<evidence type="ECO:0000256" key="4">
    <source>
        <dbReference type="ARBA" id="ARBA00022958"/>
    </source>
</evidence>
<dbReference type="PROSITE" id="PS00098">
    <property type="entry name" value="THIOLASE_1"/>
    <property type="match status" value="1"/>
</dbReference>
<dbReference type="InterPro" id="IPR020616">
    <property type="entry name" value="Thiolase_N"/>
</dbReference>
<dbReference type="CDD" id="cd00751">
    <property type="entry name" value="thiolase"/>
    <property type="match status" value="1"/>
</dbReference>
<feature type="domain" description="Thiolase N-terminal" evidence="7">
    <location>
        <begin position="31"/>
        <end position="285"/>
    </location>
</feature>
<evidence type="ECO:0000313" key="9">
    <source>
        <dbReference type="Proteomes" id="UP001652625"/>
    </source>
</evidence>
<evidence type="ECO:0000256" key="6">
    <source>
        <dbReference type="RuleBase" id="RU003557"/>
    </source>
</evidence>
<dbReference type="GeneID" id="100213581"/>
<evidence type="ECO:0000313" key="10">
    <source>
        <dbReference type="RefSeq" id="XP_065649803.1"/>
    </source>
</evidence>
<name>A0ABM4BL83_HYDVU</name>
<dbReference type="PIRSF" id="PIRSF000429">
    <property type="entry name" value="Ac-CoA_Ac_transf"/>
    <property type="match status" value="1"/>
</dbReference>
<dbReference type="PANTHER" id="PTHR18919">
    <property type="entry name" value="ACETYL-COA C-ACYLTRANSFERASE"/>
    <property type="match status" value="1"/>
</dbReference>
<reference evidence="10" key="1">
    <citation type="submission" date="2025-08" db="UniProtKB">
        <authorList>
            <consortium name="RefSeq"/>
        </authorList>
    </citation>
    <scope>IDENTIFICATION</scope>
</reference>
<dbReference type="RefSeq" id="XP_065649803.1">
    <property type="nucleotide sequence ID" value="XM_065793731.1"/>
</dbReference>
<dbReference type="Pfam" id="PF02803">
    <property type="entry name" value="Thiolase_C"/>
    <property type="match status" value="1"/>
</dbReference>
<dbReference type="InterPro" id="IPR002155">
    <property type="entry name" value="Thiolase"/>
</dbReference>
<proteinExistence type="inferred from homology"/>
<keyword evidence="4" id="KW-0630">Potassium</keyword>
<organism evidence="9 10">
    <name type="scientific">Hydra vulgaris</name>
    <name type="common">Hydra</name>
    <name type="synonym">Hydra attenuata</name>
    <dbReference type="NCBI Taxonomy" id="6087"/>
    <lineage>
        <taxon>Eukaryota</taxon>
        <taxon>Metazoa</taxon>
        <taxon>Cnidaria</taxon>
        <taxon>Hydrozoa</taxon>
        <taxon>Hydroidolina</taxon>
        <taxon>Anthoathecata</taxon>
        <taxon>Aplanulata</taxon>
        <taxon>Hydridae</taxon>
        <taxon>Hydra</taxon>
    </lineage>
</organism>
<comment type="similarity">
    <text evidence="1 6">Belongs to the thiolase-like superfamily. Thiolase family.</text>
</comment>
<evidence type="ECO:0000256" key="5">
    <source>
        <dbReference type="ARBA" id="ARBA00023315"/>
    </source>
</evidence>
<sequence>MASSFILKNNKILKILSRTFSISSHNNKAAYIVSAVRTPIGSFQSSLSSLSAPQLGSVAIKGAVDNAKITVNDVQEVYMGHVCIAGLGQAPARQAALGAGLPQSADCTTINKVCASGMKSIMMAAQSISCGSNEVMVAGGQESMSNVPFYLKREPLSYGGNSLIDGIVFDGLTDAYDKIHMGLCAEGTVSKYHITREEQDAYAIASYTKSKAAWESGVFEKEVIPVSVPNKKGSPKIVSIDEEFTKVNFEKVPSLRPVFKKDGTITAANASTLNDGAAAMVLMSEPALKRHNSLPLAVIVGFADAACAPVDFSIAPALAIPKALKNSGLSISDMSMIEINEAFSSVVLANIKELSLDPYKVNIHGGAVSIGHPIGMSGCRIVAHLVHNLKRGEFGVAAICNGGGGSSAIVIKKL</sequence>
<keyword evidence="3" id="KW-0479">Metal-binding</keyword>
<evidence type="ECO:0000259" key="8">
    <source>
        <dbReference type="Pfam" id="PF02803"/>
    </source>
</evidence>
<accession>A0ABM4BL83</accession>
<dbReference type="InterPro" id="IPR020613">
    <property type="entry name" value="Thiolase_CS"/>
</dbReference>
<dbReference type="PROSITE" id="PS00737">
    <property type="entry name" value="THIOLASE_2"/>
    <property type="match status" value="1"/>
</dbReference>
<keyword evidence="2 6" id="KW-0808">Transferase</keyword>
<dbReference type="InterPro" id="IPR016039">
    <property type="entry name" value="Thiolase-like"/>
</dbReference>
<keyword evidence="9" id="KW-1185">Reference proteome</keyword>
<evidence type="ECO:0000256" key="2">
    <source>
        <dbReference type="ARBA" id="ARBA00022679"/>
    </source>
</evidence>
<feature type="domain" description="Thiolase C-terminal" evidence="8">
    <location>
        <begin position="295"/>
        <end position="413"/>
    </location>
</feature>
<dbReference type="SUPFAM" id="SSF53901">
    <property type="entry name" value="Thiolase-like"/>
    <property type="match status" value="2"/>
</dbReference>
<dbReference type="InterPro" id="IPR020615">
    <property type="entry name" value="Thiolase_acyl_enz_int_AS"/>
</dbReference>
<dbReference type="Gene3D" id="3.40.47.10">
    <property type="match status" value="1"/>
</dbReference>
<dbReference type="InterPro" id="IPR020617">
    <property type="entry name" value="Thiolase_C"/>
</dbReference>
<keyword evidence="5 6" id="KW-0012">Acyltransferase</keyword>
<dbReference type="PANTHER" id="PTHR18919:SF156">
    <property type="entry name" value="ACETYL-COA ACETYLTRANSFERASE, MITOCHONDRIAL"/>
    <property type="match status" value="1"/>
</dbReference>
<evidence type="ECO:0000259" key="7">
    <source>
        <dbReference type="Pfam" id="PF00108"/>
    </source>
</evidence>
<protein>
    <submittedName>
        <fullName evidence="10">Acetyl-CoA acetyltransferase, mitochondrial isoform X2</fullName>
    </submittedName>
</protein>
<evidence type="ECO:0000256" key="3">
    <source>
        <dbReference type="ARBA" id="ARBA00022723"/>
    </source>
</evidence>